<dbReference type="InterPro" id="IPR001810">
    <property type="entry name" value="F-box_dom"/>
</dbReference>
<dbReference type="OrthoDB" id="9994419at2759"/>
<dbReference type="AlphaFoldDB" id="A0A9P6H7X0"/>
<name>A0A9P6H7X0_9AGAM</name>
<evidence type="ECO:0000313" key="3">
    <source>
        <dbReference type="EMBL" id="KAF9780959.1"/>
    </source>
</evidence>
<evidence type="ECO:0000313" key="4">
    <source>
        <dbReference type="Proteomes" id="UP000736335"/>
    </source>
</evidence>
<feature type="domain" description="F-box" evidence="1">
    <location>
        <begin position="36"/>
        <end position="75"/>
    </location>
</feature>
<sequence length="460" mass="53060">MLALTESFYQLWGPTKTRIKSFFSPDPTKAILGPIHKMPLELVEEVLSYFVEDHRTLLACSLTCRTWYKATVRQLHYSLTTDDDSLAPTDKKRWWPGPLEKMYELDLLPLVKRLRIRMWRRKAWFTPDRLNDTNMRYFSALENLQELGIDDLVLRDFMPDPRTCFGHLSQTLRFLALRQPIGSSRQIVYFIGLFPNLQDLKLHYPVLRDEEENIVDTTPNPLSSPPLRGRLTLTLFTREQIVKDMVTLFGRLQFRQMDLFGVKCLPLLLEECAETLETLKLYPTDPYAKILRFDLSQLKALRTFETTAESIVNAGCSASEFLTTVLSSVASPGMLDVVAIYRDRDLGGWAFCGTCKPDPVCFRHGPRPDLDDFPRQLKVFREMYSARKFRLKFCVDVYGCMEDFGVRLLESAVKNEEAKGGFKYLDGGRPTITCERRTIRTRTKDYHAGATGKWVLASAL</sequence>
<organism evidence="3 4">
    <name type="scientific">Thelephora terrestris</name>
    <dbReference type="NCBI Taxonomy" id="56493"/>
    <lineage>
        <taxon>Eukaryota</taxon>
        <taxon>Fungi</taxon>
        <taxon>Dikarya</taxon>
        <taxon>Basidiomycota</taxon>
        <taxon>Agaricomycotina</taxon>
        <taxon>Agaricomycetes</taxon>
        <taxon>Thelephorales</taxon>
        <taxon>Thelephoraceae</taxon>
        <taxon>Thelephora</taxon>
    </lineage>
</organism>
<proteinExistence type="predicted"/>
<dbReference type="Proteomes" id="UP000736335">
    <property type="component" value="Unassembled WGS sequence"/>
</dbReference>
<dbReference type="CDD" id="cd09917">
    <property type="entry name" value="F-box_SF"/>
    <property type="match status" value="1"/>
</dbReference>
<reference evidence="3" key="2">
    <citation type="submission" date="2020-11" db="EMBL/GenBank/DDBJ databases">
        <authorList>
            <consortium name="DOE Joint Genome Institute"/>
            <person name="Kuo A."/>
            <person name="Miyauchi S."/>
            <person name="Kiss E."/>
            <person name="Drula E."/>
            <person name="Kohler A."/>
            <person name="Sanchez-Garcia M."/>
            <person name="Andreopoulos B."/>
            <person name="Barry K.W."/>
            <person name="Bonito G."/>
            <person name="Buee M."/>
            <person name="Carver A."/>
            <person name="Chen C."/>
            <person name="Cichocki N."/>
            <person name="Clum A."/>
            <person name="Culley D."/>
            <person name="Crous P.W."/>
            <person name="Fauchery L."/>
            <person name="Girlanda M."/>
            <person name="Hayes R."/>
            <person name="Keri Z."/>
            <person name="Labutti K."/>
            <person name="Lipzen A."/>
            <person name="Lombard V."/>
            <person name="Magnuson J."/>
            <person name="Maillard F."/>
            <person name="Morin E."/>
            <person name="Murat C."/>
            <person name="Nolan M."/>
            <person name="Ohm R."/>
            <person name="Pangilinan J."/>
            <person name="Pereira M."/>
            <person name="Perotto S."/>
            <person name="Peter M."/>
            <person name="Riley R."/>
            <person name="Sitrit Y."/>
            <person name="Stielow B."/>
            <person name="Szollosi G."/>
            <person name="Zifcakova L."/>
            <person name="Stursova M."/>
            <person name="Spatafora J.W."/>
            <person name="Tedersoo L."/>
            <person name="Vaario L.-M."/>
            <person name="Yamada A."/>
            <person name="Yan M."/>
            <person name="Wang P."/>
            <person name="Xu J."/>
            <person name="Bruns T."/>
            <person name="Baldrian P."/>
            <person name="Vilgalys R."/>
            <person name="Henrissat B."/>
            <person name="Grigoriev I.V."/>
            <person name="Hibbett D."/>
            <person name="Nagy L.G."/>
            <person name="Martin F.M."/>
        </authorList>
    </citation>
    <scope>NUCLEOTIDE SEQUENCE</scope>
    <source>
        <strain evidence="3">UH-Tt-Lm1</strain>
    </source>
</reference>
<protein>
    <recommendedName>
        <fullName evidence="1">F-box domain-containing protein</fullName>
    </recommendedName>
</protein>
<accession>A0A9P6H7X0</accession>
<dbReference type="EMBL" id="WIUZ02000015">
    <property type="protein sequence ID" value="KAF9780959.1"/>
    <property type="molecule type" value="Genomic_DNA"/>
</dbReference>
<dbReference type="Pfam" id="PF12937">
    <property type="entry name" value="F-box-like"/>
    <property type="match status" value="1"/>
</dbReference>
<dbReference type="EMBL" id="WIUZ02000018">
    <property type="protein sequence ID" value="KAF9779712.1"/>
    <property type="molecule type" value="Genomic_DNA"/>
</dbReference>
<evidence type="ECO:0000313" key="2">
    <source>
        <dbReference type="EMBL" id="KAF9779712.1"/>
    </source>
</evidence>
<reference evidence="3" key="1">
    <citation type="journal article" date="2020" name="Nat. Commun.">
        <title>Large-scale genome sequencing of mycorrhizal fungi provides insights into the early evolution of symbiotic traits.</title>
        <authorList>
            <person name="Miyauchi S."/>
            <person name="Kiss E."/>
            <person name="Kuo A."/>
            <person name="Drula E."/>
            <person name="Kohler A."/>
            <person name="Sanchez-Garcia M."/>
            <person name="Morin E."/>
            <person name="Andreopoulos B."/>
            <person name="Barry K.W."/>
            <person name="Bonito G."/>
            <person name="Buee M."/>
            <person name="Carver A."/>
            <person name="Chen C."/>
            <person name="Cichocki N."/>
            <person name="Clum A."/>
            <person name="Culley D."/>
            <person name="Crous P.W."/>
            <person name="Fauchery L."/>
            <person name="Girlanda M."/>
            <person name="Hayes R.D."/>
            <person name="Keri Z."/>
            <person name="LaButti K."/>
            <person name="Lipzen A."/>
            <person name="Lombard V."/>
            <person name="Magnuson J."/>
            <person name="Maillard F."/>
            <person name="Murat C."/>
            <person name="Nolan M."/>
            <person name="Ohm R.A."/>
            <person name="Pangilinan J."/>
            <person name="Pereira M.F."/>
            <person name="Perotto S."/>
            <person name="Peter M."/>
            <person name="Pfister S."/>
            <person name="Riley R."/>
            <person name="Sitrit Y."/>
            <person name="Stielow J.B."/>
            <person name="Szollosi G."/>
            <person name="Zifcakova L."/>
            <person name="Stursova M."/>
            <person name="Spatafora J.W."/>
            <person name="Tedersoo L."/>
            <person name="Vaario L.M."/>
            <person name="Yamada A."/>
            <person name="Yan M."/>
            <person name="Wang P."/>
            <person name="Xu J."/>
            <person name="Bruns T."/>
            <person name="Baldrian P."/>
            <person name="Vilgalys R."/>
            <person name="Dunand C."/>
            <person name="Henrissat B."/>
            <person name="Grigoriev I.V."/>
            <person name="Hibbett D."/>
            <person name="Nagy L.G."/>
            <person name="Martin F.M."/>
        </authorList>
    </citation>
    <scope>NUCLEOTIDE SEQUENCE</scope>
    <source>
        <strain evidence="3">UH-Tt-Lm1</strain>
    </source>
</reference>
<evidence type="ECO:0000259" key="1">
    <source>
        <dbReference type="Pfam" id="PF12937"/>
    </source>
</evidence>
<dbReference type="InterPro" id="IPR036047">
    <property type="entry name" value="F-box-like_dom_sf"/>
</dbReference>
<gene>
    <name evidence="3" type="ORF">BJ322DRAFT_1112344</name>
    <name evidence="2" type="ORF">BJ322DRAFT_336049</name>
</gene>
<keyword evidence="4" id="KW-1185">Reference proteome</keyword>
<dbReference type="Gene3D" id="1.20.1280.50">
    <property type="match status" value="1"/>
</dbReference>
<dbReference type="SUPFAM" id="SSF81383">
    <property type="entry name" value="F-box domain"/>
    <property type="match status" value="1"/>
</dbReference>
<comment type="caution">
    <text evidence="3">The sequence shown here is derived from an EMBL/GenBank/DDBJ whole genome shotgun (WGS) entry which is preliminary data.</text>
</comment>